<dbReference type="RefSeq" id="WP_194854984.1">
    <property type="nucleotide sequence ID" value="NZ_ARXR01000002.1"/>
</dbReference>
<evidence type="ECO:0000256" key="1">
    <source>
        <dbReference type="SAM" id="MobiDB-lite"/>
    </source>
</evidence>
<feature type="region of interest" description="Disordered" evidence="1">
    <location>
        <begin position="96"/>
        <end position="116"/>
    </location>
</feature>
<accession>A0ABS0ACG3</accession>
<keyword evidence="3" id="KW-1185">Reference proteome</keyword>
<comment type="caution">
    <text evidence="2">The sequence shown here is derived from an EMBL/GenBank/DDBJ whole genome shotgun (WGS) entry which is preliminary data.</text>
</comment>
<evidence type="ECO:0000313" key="3">
    <source>
        <dbReference type="Proteomes" id="UP000644441"/>
    </source>
</evidence>
<proteinExistence type="predicted"/>
<reference evidence="2 3" key="1">
    <citation type="submission" date="2012-09" db="EMBL/GenBank/DDBJ databases">
        <title>Genome Sequence of alkane-degrading Bacterium Alcanivorax venustensis ISO4.</title>
        <authorList>
            <person name="Lai Q."/>
            <person name="Shao Z."/>
        </authorList>
    </citation>
    <scope>NUCLEOTIDE SEQUENCE [LARGE SCALE GENOMIC DNA]</scope>
    <source>
        <strain evidence="2 3">ISO4</strain>
    </source>
</reference>
<evidence type="ECO:0000313" key="2">
    <source>
        <dbReference type="EMBL" id="MBF5051811.1"/>
    </source>
</evidence>
<protein>
    <recommendedName>
        <fullName evidence="4">Secreted protein</fullName>
    </recommendedName>
</protein>
<name>A0ABS0ACG3_9GAMM</name>
<organism evidence="2 3">
    <name type="scientific">Alloalcanivorax venustensis ISO4</name>
    <dbReference type="NCBI Taxonomy" id="1177184"/>
    <lineage>
        <taxon>Bacteria</taxon>
        <taxon>Pseudomonadati</taxon>
        <taxon>Pseudomonadota</taxon>
        <taxon>Gammaproteobacteria</taxon>
        <taxon>Oceanospirillales</taxon>
        <taxon>Alcanivoracaceae</taxon>
        <taxon>Alloalcanivorax</taxon>
    </lineage>
</organism>
<feature type="compositionally biased region" description="Pro residues" evidence="1">
    <location>
        <begin position="107"/>
        <end position="116"/>
    </location>
</feature>
<gene>
    <name evidence="2" type="ORF">ISO4_00413</name>
</gene>
<sequence>MTAESTPWCSMPAFAVLTLALIAGPPTRADNNQDAPSCVTVEIDGHKALPYDCYQRKMAPSSVPERGTPAMHSATVAEQAPNRLGLFNLSTLRNRMGNTLGQGVRPQRPPAPPPLP</sequence>
<dbReference type="EMBL" id="ARXR01000002">
    <property type="protein sequence ID" value="MBF5051811.1"/>
    <property type="molecule type" value="Genomic_DNA"/>
</dbReference>
<evidence type="ECO:0008006" key="4">
    <source>
        <dbReference type="Google" id="ProtNLM"/>
    </source>
</evidence>
<dbReference type="Proteomes" id="UP000644441">
    <property type="component" value="Unassembled WGS sequence"/>
</dbReference>